<dbReference type="InterPro" id="IPR036196">
    <property type="entry name" value="Ptyr_pPase_sf"/>
</dbReference>
<evidence type="ECO:0000256" key="4">
    <source>
        <dbReference type="PIRSR" id="PIRSR617867-1"/>
    </source>
</evidence>
<dbReference type="InterPro" id="IPR017867">
    <property type="entry name" value="Tyr_phospatase_low_mol_wt"/>
</dbReference>
<dbReference type="InterPro" id="IPR023485">
    <property type="entry name" value="Ptyr_pPase"/>
</dbReference>
<dbReference type="PANTHER" id="PTHR11717">
    <property type="entry name" value="LOW MOLECULAR WEIGHT PROTEIN TYROSINE PHOSPHATASE"/>
    <property type="match status" value="1"/>
</dbReference>
<dbReference type="Gene3D" id="3.40.50.2300">
    <property type="match status" value="1"/>
</dbReference>
<evidence type="ECO:0000313" key="7">
    <source>
        <dbReference type="Proteomes" id="UP001305414"/>
    </source>
</evidence>
<protein>
    <recommendedName>
        <fullName evidence="5">Phosphotyrosine protein phosphatase I domain-containing protein</fullName>
    </recommendedName>
</protein>
<evidence type="ECO:0000259" key="5">
    <source>
        <dbReference type="Pfam" id="PF01451"/>
    </source>
</evidence>
<reference evidence="6 7" key="1">
    <citation type="submission" date="2023-10" db="EMBL/GenBank/DDBJ databases">
        <title>Draft genome sequence of Xylaria bambusicola isolate GMP-LS, the root and basal stem rot pathogen of sugarcane in Indonesia.</title>
        <authorList>
            <person name="Selvaraj P."/>
            <person name="Muralishankar V."/>
            <person name="Muruganantham S."/>
            <person name="Sp S."/>
            <person name="Haryani S."/>
            <person name="Lau K.J.X."/>
            <person name="Naqvi N.I."/>
        </authorList>
    </citation>
    <scope>NUCLEOTIDE SEQUENCE [LARGE SCALE GENOMIC DNA]</scope>
    <source>
        <strain evidence="6">GMP-LS</strain>
    </source>
</reference>
<keyword evidence="7" id="KW-1185">Reference proteome</keyword>
<evidence type="ECO:0000313" key="6">
    <source>
        <dbReference type="EMBL" id="KAK5634370.1"/>
    </source>
</evidence>
<comment type="similarity">
    <text evidence="1">Belongs to the low molecular weight phosphotyrosine protein phosphatase family.</text>
</comment>
<organism evidence="6 7">
    <name type="scientific">Xylaria bambusicola</name>
    <dbReference type="NCBI Taxonomy" id="326684"/>
    <lineage>
        <taxon>Eukaryota</taxon>
        <taxon>Fungi</taxon>
        <taxon>Dikarya</taxon>
        <taxon>Ascomycota</taxon>
        <taxon>Pezizomycotina</taxon>
        <taxon>Sordariomycetes</taxon>
        <taxon>Xylariomycetidae</taxon>
        <taxon>Xylariales</taxon>
        <taxon>Xylariaceae</taxon>
        <taxon>Xylaria</taxon>
    </lineage>
</organism>
<evidence type="ECO:0000256" key="1">
    <source>
        <dbReference type="ARBA" id="ARBA00011063"/>
    </source>
</evidence>
<dbReference type="AlphaFoldDB" id="A0AAN7Z2F0"/>
<evidence type="ECO:0000256" key="3">
    <source>
        <dbReference type="ARBA" id="ARBA00022912"/>
    </source>
</evidence>
<comment type="caution">
    <text evidence="6">The sequence shown here is derived from an EMBL/GenBank/DDBJ whole genome shotgun (WGS) entry which is preliminary data.</text>
</comment>
<dbReference type="EMBL" id="JAWHQM010000040">
    <property type="protein sequence ID" value="KAK5634370.1"/>
    <property type="molecule type" value="Genomic_DNA"/>
</dbReference>
<feature type="active site" description="Proton donor" evidence="4">
    <location>
        <position position="41"/>
    </location>
</feature>
<dbReference type="InterPro" id="IPR050438">
    <property type="entry name" value="LMW_PTPase"/>
</dbReference>
<gene>
    <name evidence="6" type="ORF">RRF57_010084</name>
</gene>
<feature type="domain" description="Phosphotyrosine protein phosphatase I" evidence="5">
    <location>
        <begin position="1"/>
        <end position="65"/>
    </location>
</feature>
<sequence length="77" mass="8782">MDNSNHSDIRRQYNSKGGGVKAKVMLFGEFSGTDRKEVIQDPYYIDGDAFEKTYEQCQRFSKNFLAATFPDVTTTTN</sequence>
<dbReference type="PRINTS" id="PR00719">
    <property type="entry name" value="LMWPTPASE"/>
</dbReference>
<dbReference type="GO" id="GO:0004725">
    <property type="term" value="F:protein tyrosine phosphatase activity"/>
    <property type="evidence" value="ECO:0007669"/>
    <property type="project" value="InterPro"/>
</dbReference>
<name>A0AAN7Z2F0_9PEZI</name>
<accession>A0AAN7Z2F0</accession>
<keyword evidence="3" id="KW-0904">Protein phosphatase</keyword>
<dbReference type="Pfam" id="PF01451">
    <property type="entry name" value="LMWPc"/>
    <property type="match status" value="1"/>
</dbReference>
<dbReference type="SUPFAM" id="SSF52788">
    <property type="entry name" value="Phosphotyrosine protein phosphatases I"/>
    <property type="match status" value="1"/>
</dbReference>
<dbReference type="Proteomes" id="UP001305414">
    <property type="component" value="Unassembled WGS sequence"/>
</dbReference>
<proteinExistence type="inferred from homology"/>
<evidence type="ECO:0000256" key="2">
    <source>
        <dbReference type="ARBA" id="ARBA00022801"/>
    </source>
</evidence>
<keyword evidence="2" id="KW-0378">Hydrolase</keyword>
<dbReference type="PANTHER" id="PTHR11717:SF7">
    <property type="entry name" value="LOW MOLECULAR WEIGHT PHOSPHOTYROSINE PROTEIN PHOSPHATASE"/>
    <property type="match status" value="1"/>
</dbReference>